<dbReference type="InterPro" id="IPR013083">
    <property type="entry name" value="Znf_RING/FYVE/PHD"/>
</dbReference>
<feature type="region of interest" description="Disordered" evidence="7">
    <location>
        <begin position="450"/>
        <end position="623"/>
    </location>
</feature>
<feature type="compositionally biased region" description="Polar residues" evidence="7">
    <location>
        <begin position="694"/>
        <end position="707"/>
    </location>
</feature>
<dbReference type="InterPro" id="IPR001394">
    <property type="entry name" value="Peptidase_C19_UCH"/>
</dbReference>
<evidence type="ECO:0000259" key="9">
    <source>
        <dbReference type="PROSITE" id="PS50271"/>
    </source>
</evidence>
<organism evidence="10 11">
    <name type="scientific">Batillaria attramentaria</name>
    <dbReference type="NCBI Taxonomy" id="370345"/>
    <lineage>
        <taxon>Eukaryota</taxon>
        <taxon>Metazoa</taxon>
        <taxon>Spiralia</taxon>
        <taxon>Lophotrochozoa</taxon>
        <taxon>Mollusca</taxon>
        <taxon>Gastropoda</taxon>
        <taxon>Caenogastropoda</taxon>
        <taxon>Sorbeoconcha</taxon>
        <taxon>Cerithioidea</taxon>
        <taxon>Batillariidae</taxon>
        <taxon>Batillaria</taxon>
    </lineage>
</organism>
<dbReference type="InterPro" id="IPR050185">
    <property type="entry name" value="Ub_carboxyl-term_hydrolase"/>
</dbReference>
<feature type="domain" description="USP" evidence="8">
    <location>
        <begin position="231"/>
        <end position="1173"/>
    </location>
</feature>
<keyword evidence="5" id="KW-0862">Zinc</keyword>
<feature type="compositionally biased region" description="Basic residues" evidence="7">
    <location>
        <begin position="498"/>
        <end position="519"/>
    </location>
</feature>
<feature type="compositionally biased region" description="Basic and acidic residues" evidence="7">
    <location>
        <begin position="461"/>
        <end position="475"/>
    </location>
</feature>
<dbReference type="SMART" id="SM00290">
    <property type="entry name" value="ZnF_UBP"/>
    <property type="match status" value="1"/>
</dbReference>
<dbReference type="InterPro" id="IPR038765">
    <property type="entry name" value="Papain-like_cys_pep_sf"/>
</dbReference>
<evidence type="ECO:0000259" key="8">
    <source>
        <dbReference type="PROSITE" id="PS50235"/>
    </source>
</evidence>
<evidence type="ECO:0000313" key="10">
    <source>
        <dbReference type="EMBL" id="KAK7488986.1"/>
    </source>
</evidence>
<dbReference type="Pfam" id="PF00443">
    <property type="entry name" value="UCH"/>
    <property type="match status" value="1"/>
</dbReference>
<evidence type="ECO:0000256" key="4">
    <source>
        <dbReference type="ARBA" id="ARBA00022771"/>
    </source>
</evidence>
<dbReference type="Gene3D" id="3.30.40.10">
    <property type="entry name" value="Zinc/RING finger domain, C3HC4 (zinc finger)"/>
    <property type="match status" value="1"/>
</dbReference>
<feature type="compositionally biased region" description="Gly residues" evidence="7">
    <location>
        <begin position="520"/>
        <end position="530"/>
    </location>
</feature>
<dbReference type="SUPFAM" id="SSF57850">
    <property type="entry name" value="RING/U-box"/>
    <property type="match status" value="1"/>
</dbReference>
<evidence type="ECO:0000256" key="7">
    <source>
        <dbReference type="SAM" id="MobiDB-lite"/>
    </source>
</evidence>
<accession>A0ABD0KPA1</accession>
<dbReference type="SUPFAM" id="SSF54001">
    <property type="entry name" value="Cysteine proteinases"/>
    <property type="match status" value="1"/>
</dbReference>
<dbReference type="InterPro" id="IPR018200">
    <property type="entry name" value="USP_CS"/>
</dbReference>
<feature type="region of interest" description="Disordered" evidence="7">
    <location>
        <begin position="1"/>
        <end position="40"/>
    </location>
</feature>
<sequence>MRVLEAGSVHTYKMGKNRKHRIRKNKENEAEESSDEGSTGCTHITKAVNCAAMRKAILKPTVTYGECTTCTLDASRSGARDLFGSPLEGTAGAAVEDSDVEPTVWVCLQCGHQGCDRNSREKHALKHYETPHSGMHCIVVNLTMWSAWCYACDNDVPVENKRVQECVDFLRKQAGLPRLCEMGQFAAQRAVQTASQSDVSPTDYSPPAIQSRSDKAQVSARSPAVVCQKVKGLSNLGNTCFFNAVMQNLCQTHSLESLLVSGCKKGRVITIPGHDSDSDSSVDGEDEEDSRDKLKELSAVEISCGDPGPLTQALLYFVQEMNNGSTQGTVNPNALFSHVCKKAPRFKGFQQQDSHELLRYLLDVIRNEEIKRAQGGILKYFKLSESINPKKVDDETKLKVKEYGRRVKYTFLDSLFGGQLVSTVMCEECKHISQIFEPFLDLSLPVTEEKPQRPNQMLGGKRKDVAAAGDVHEEQAPSSGVDGFAERADRPSKYQERKNRKQAKKEAKRKSRVAGRKGRGGQQVQGAGGGDMEEEEEEKDADGGEDDPGDHLTDEQGDKGKVEGEEQQGESGRSLDADDDNSSPQDDPSAWYPPPVLYPQAFNSYNPPFPGVPPQLYANPDIGGTEPNNMPRYYFKPHWYEFNDEYYETRLPVLDSDSDSLGDPRGPLLSSKSLPKHTNFADADVEDNLESETSRLQTPTTGNYNNLSTNAHVAARSSNLNNRNDCESDVETSASDLQIKSLTEKENHILPADLSESEESQPASLDNMAAGIKDPLSKSVEKLANGISNIELDHLECVDAHRIADGLPRLPQFSAGHENHVGNGEEGGISVSEREGLSMLPTSAAAADVGSKVTPAHKEFQDHSDSSVKENGPSTAFHAAEAGVADTGLEKDLVEKLVIGGEAGGDAFSSCPCADRKTACHSHVGKTQKELQRDARYKSQTTLAHRYHPSSKECSVMSCLHQFTAAELLTGSNKVGCKMCTRLRPKNSTPHKDKKGSDQVYSNASKQFLILVPPAILTLHLKRFEQVGYTSRKVNRHVEFPTILDIAPYCSSLCQDVRSGQRRVLYSLYGVVEHSGRLSGGHYTAYVKVRPSLGPLTNFIHTHQPNPREFIHRYMEQVQKTACSTEDEAADDPSPEVLVPPGRWFHISDSRINEVTEATVLKAQAYLLFYERIC</sequence>
<proteinExistence type="predicted"/>
<feature type="region of interest" description="Disordered" evidence="7">
    <location>
        <begin position="194"/>
        <end position="216"/>
    </location>
</feature>
<dbReference type="PROSITE" id="PS00973">
    <property type="entry name" value="USP_2"/>
    <property type="match status" value="1"/>
</dbReference>
<dbReference type="GO" id="GO:0008270">
    <property type="term" value="F:zinc ion binding"/>
    <property type="evidence" value="ECO:0007669"/>
    <property type="project" value="UniProtKB-KW"/>
</dbReference>
<evidence type="ECO:0000256" key="6">
    <source>
        <dbReference type="PROSITE-ProRule" id="PRU00502"/>
    </source>
</evidence>
<feature type="region of interest" description="Disordered" evidence="7">
    <location>
        <begin position="658"/>
        <end position="707"/>
    </location>
</feature>
<feature type="compositionally biased region" description="Basic and acidic residues" evidence="7">
    <location>
        <begin position="484"/>
        <end position="497"/>
    </location>
</feature>
<dbReference type="EMBL" id="JACVVK020000144">
    <property type="protein sequence ID" value="KAK7488986.1"/>
    <property type="molecule type" value="Genomic_DNA"/>
</dbReference>
<feature type="compositionally biased region" description="Acidic residues" evidence="7">
    <location>
        <begin position="531"/>
        <end position="548"/>
    </location>
</feature>
<feature type="compositionally biased region" description="Basic and acidic residues" evidence="7">
    <location>
        <begin position="549"/>
        <end position="564"/>
    </location>
</feature>
<dbReference type="Pfam" id="PF02148">
    <property type="entry name" value="zf-UBP"/>
    <property type="match status" value="1"/>
</dbReference>
<feature type="compositionally biased region" description="Basic residues" evidence="7">
    <location>
        <begin position="13"/>
        <end position="24"/>
    </location>
</feature>
<dbReference type="CDD" id="cd02667">
    <property type="entry name" value="Peptidase_C19K"/>
    <property type="match status" value="1"/>
</dbReference>
<dbReference type="Gene3D" id="3.90.70.10">
    <property type="entry name" value="Cysteine proteinases"/>
    <property type="match status" value="2"/>
</dbReference>
<keyword evidence="4 6" id="KW-0863">Zinc-finger</keyword>
<dbReference type="PROSITE" id="PS00972">
    <property type="entry name" value="USP_1"/>
    <property type="match status" value="1"/>
</dbReference>
<name>A0ABD0KPA1_9CAEN</name>
<comment type="caution">
    <text evidence="10">The sequence shown here is derived from an EMBL/GenBank/DDBJ whole genome shotgun (WGS) entry which is preliminary data.</text>
</comment>
<feature type="compositionally biased region" description="Polar residues" evidence="7">
    <location>
        <begin position="194"/>
        <end position="211"/>
    </location>
</feature>
<evidence type="ECO:0000313" key="11">
    <source>
        <dbReference type="Proteomes" id="UP001519460"/>
    </source>
</evidence>
<evidence type="ECO:0000256" key="1">
    <source>
        <dbReference type="ARBA" id="ARBA00000707"/>
    </source>
</evidence>
<dbReference type="EC" id="3.4.19.12" evidence="2"/>
<keyword evidence="11" id="KW-1185">Reference proteome</keyword>
<feature type="domain" description="UBP-type" evidence="9">
    <location>
        <begin position="39"/>
        <end position="174"/>
    </location>
</feature>
<comment type="catalytic activity">
    <reaction evidence="1">
        <text>Thiol-dependent hydrolysis of ester, thioester, amide, peptide and isopeptide bonds formed by the C-terminal Gly of ubiquitin (a 76-residue protein attached to proteins as an intracellular targeting signal).</text>
        <dbReference type="EC" id="3.4.19.12"/>
    </reaction>
</comment>
<dbReference type="InterPro" id="IPR001607">
    <property type="entry name" value="Znf_UBP"/>
</dbReference>
<dbReference type="PROSITE" id="PS50235">
    <property type="entry name" value="USP_3"/>
    <property type="match status" value="1"/>
</dbReference>
<dbReference type="InterPro" id="IPR028889">
    <property type="entry name" value="USP"/>
</dbReference>
<keyword evidence="3" id="KW-0479">Metal-binding</keyword>
<evidence type="ECO:0000256" key="5">
    <source>
        <dbReference type="ARBA" id="ARBA00022833"/>
    </source>
</evidence>
<evidence type="ECO:0000256" key="3">
    <source>
        <dbReference type="ARBA" id="ARBA00022723"/>
    </source>
</evidence>
<dbReference type="PANTHER" id="PTHR21646:SF39">
    <property type="entry name" value="UBIQUITIN CARBOXYL-TERMINAL HYDROLASE 16"/>
    <property type="match status" value="1"/>
</dbReference>
<dbReference type="AlphaFoldDB" id="A0ABD0KPA1"/>
<dbReference type="Proteomes" id="UP001519460">
    <property type="component" value="Unassembled WGS sequence"/>
</dbReference>
<evidence type="ECO:0000256" key="2">
    <source>
        <dbReference type="ARBA" id="ARBA00012759"/>
    </source>
</evidence>
<reference evidence="10 11" key="1">
    <citation type="journal article" date="2023" name="Sci. Data">
        <title>Genome assembly of the Korean intertidal mud-creeper Batillaria attramentaria.</title>
        <authorList>
            <person name="Patra A.K."/>
            <person name="Ho P.T."/>
            <person name="Jun S."/>
            <person name="Lee S.J."/>
            <person name="Kim Y."/>
            <person name="Won Y.J."/>
        </authorList>
    </citation>
    <scope>NUCLEOTIDE SEQUENCE [LARGE SCALE GENOMIC DNA]</scope>
    <source>
        <strain evidence="10">Wonlab-2016</strain>
    </source>
</reference>
<protein>
    <recommendedName>
        <fullName evidence="2">ubiquitinyl hydrolase 1</fullName>
        <ecNumber evidence="2">3.4.19.12</ecNumber>
    </recommendedName>
</protein>
<dbReference type="PANTHER" id="PTHR21646">
    <property type="entry name" value="UBIQUITIN CARBOXYL-TERMINAL HYDROLASE"/>
    <property type="match status" value="1"/>
</dbReference>
<gene>
    <name evidence="10" type="ORF">BaRGS_00019790</name>
</gene>
<dbReference type="GO" id="GO:0004843">
    <property type="term" value="F:cysteine-type deubiquitinase activity"/>
    <property type="evidence" value="ECO:0007669"/>
    <property type="project" value="UniProtKB-EC"/>
</dbReference>
<dbReference type="PROSITE" id="PS50271">
    <property type="entry name" value="ZF_UBP"/>
    <property type="match status" value="1"/>
</dbReference>